<dbReference type="OrthoDB" id="5902829at2"/>
<keyword evidence="2" id="KW-0378">Hydrolase</keyword>
<dbReference type="EMBL" id="LFOD01000010">
    <property type="protein sequence ID" value="KMV17991.1"/>
    <property type="molecule type" value="Genomic_DNA"/>
</dbReference>
<dbReference type="InterPro" id="IPR000073">
    <property type="entry name" value="AB_hydrolase_1"/>
</dbReference>
<dbReference type="PANTHER" id="PTHR46438:SF11">
    <property type="entry name" value="LIPASE-RELATED"/>
    <property type="match status" value="1"/>
</dbReference>
<dbReference type="RefSeq" id="WP_019347106.1">
    <property type="nucleotide sequence ID" value="NZ_AGSZ01000493.1"/>
</dbReference>
<name>A0A0J8U992_9MYCO</name>
<dbReference type="Proteomes" id="UP000037594">
    <property type="component" value="Unassembled WGS sequence"/>
</dbReference>
<organism evidence="2 3">
    <name type="scientific">Mycolicibacterium conceptionense</name>
    <dbReference type="NCBI Taxonomy" id="451644"/>
    <lineage>
        <taxon>Bacteria</taxon>
        <taxon>Bacillati</taxon>
        <taxon>Actinomycetota</taxon>
        <taxon>Actinomycetes</taxon>
        <taxon>Mycobacteriales</taxon>
        <taxon>Mycobacteriaceae</taxon>
        <taxon>Mycolicibacterium</taxon>
    </lineage>
</organism>
<dbReference type="GO" id="GO:0016787">
    <property type="term" value="F:hydrolase activity"/>
    <property type="evidence" value="ECO:0007669"/>
    <property type="project" value="UniProtKB-KW"/>
</dbReference>
<dbReference type="AlphaFoldDB" id="A0A0J8U992"/>
<accession>A0A0J8U992</accession>
<dbReference type="Gene3D" id="3.40.50.1820">
    <property type="entry name" value="alpha/beta hydrolase"/>
    <property type="match status" value="1"/>
</dbReference>
<proteinExistence type="predicted"/>
<reference evidence="2 3" key="1">
    <citation type="submission" date="2015-06" db="EMBL/GenBank/DDBJ databases">
        <title>Genome sequence of Mycobacterium conceptionense strain MLE.</title>
        <authorList>
            <person name="Greninger A.L."/>
            <person name="Cunningham G."/>
            <person name="Chiu C.Y."/>
            <person name="Miller S."/>
        </authorList>
    </citation>
    <scope>NUCLEOTIDE SEQUENCE [LARGE SCALE GENOMIC DNA]</scope>
    <source>
        <strain evidence="2 3">MLE</strain>
    </source>
</reference>
<evidence type="ECO:0000313" key="3">
    <source>
        <dbReference type="Proteomes" id="UP000037594"/>
    </source>
</evidence>
<dbReference type="PRINTS" id="PR00412">
    <property type="entry name" value="EPOXHYDRLASE"/>
</dbReference>
<dbReference type="SUPFAM" id="SSF53474">
    <property type="entry name" value="alpha/beta-Hydrolases"/>
    <property type="match status" value="1"/>
</dbReference>
<dbReference type="PATRIC" id="fig|451644.5.peg.2806"/>
<gene>
    <name evidence="2" type="ORF">ACT17_13570</name>
</gene>
<evidence type="ECO:0000259" key="1">
    <source>
        <dbReference type="Pfam" id="PF00561"/>
    </source>
</evidence>
<feature type="domain" description="AB hydrolase-1" evidence="1">
    <location>
        <begin position="33"/>
        <end position="279"/>
    </location>
</feature>
<dbReference type="PANTHER" id="PTHR46438">
    <property type="entry name" value="ALPHA/BETA-HYDROLASES SUPERFAMILY PROTEIN"/>
    <property type="match status" value="1"/>
</dbReference>
<protein>
    <submittedName>
        <fullName evidence="2">Alpha/beta hydrolase</fullName>
    </submittedName>
</protein>
<dbReference type="InterPro" id="IPR000639">
    <property type="entry name" value="Epox_hydrolase-like"/>
</dbReference>
<dbReference type="PRINTS" id="PR00111">
    <property type="entry name" value="ABHYDROLASE"/>
</dbReference>
<comment type="caution">
    <text evidence="2">The sequence shown here is derived from an EMBL/GenBank/DDBJ whole genome shotgun (WGS) entry which is preliminary data.</text>
</comment>
<evidence type="ECO:0000313" key="2">
    <source>
        <dbReference type="EMBL" id="KMV17991.1"/>
    </source>
</evidence>
<sequence>MHTERHFEPTRSSVELPCGPVSYLTWAPYLAAPAVVLLHGGGVDNASLSWGGIGPRLAEAGYRVIAPDHPGYGQSPPGRLPVTQERLVAYVGEFVAAMQLDRYVIGGLSLGGGMTIGHVLDRPDRVRGAMLLGSYGLMPRLSDGPWSEVRQLATWAMLRTGLLGAVTRWAGGNRATMTRSMRALIRDPRQVTDALMDEITTAAAQPGGFNAFEQWQRDQVRWNLLRDDYTARLIELRCPTLVIHGDRDAGVPVARARAAAELIPDVRLKVIAGAGHWVQRDQPDVVLEEIVEFLQGINAAT</sequence>
<dbReference type="Pfam" id="PF00561">
    <property type="entry name" value="Abhydrolase_1"/>
    <property type="match status" value="1"/>
</dbReference>
<dbReference type="InterPro" id="IPR029058">
    <property type="entry name" value="AB_hydrolase_fold"/>
</dbReference>